<name>A0ABD2KBN5_HETSC</name>
<evidence type="ECO:0000256" key="1">
    <source>
        <dbReference type="SAM" id="MobiDB-lite"/>
    </source>
</evidence>
<accession>A0ABD2KBN5</accession>
<dbReference type="EMBL" id="JBICCN010000031">
    <property type="protein sequence ID" value="KAL3100355.1"/>
    <property type="molecule type" value="Genomic_DNA"/>
</dbReference>
<feature type="compositionally biased region" description="Polar residues" evidence="1">
    <location>
        <begin position="193"/>
        <end position="205"/>
    </location>
</feature>
<sequence length="205" mass="23694">MPALTERQKAQRRRRRYEKRLVESMERGERTGRLTKGRTTLHELGHLWFLWKLIECIDTFIKITIVKDAEANEGAVHYSETPSYTRRQLKAKLRMLIITIKQITIVKDANGNEGLVQYTEAASYTRSHLKAKLLMCIVGKAAEEIGTILLFFNKLSLTMPALTEQQKAQQRRRRYVKRLVESMERGERRHAPRSTSSDICGSCGS</sequence>
<proteinExistence type="predicted"/>
<evidence type="ECO:0000313" key="3">
    <source>
        <dbReference type="Proteomes" id="UP001620645"/>
    </source>
</evidence>
<feature type="region of interest" description="Disordered" evidence="1">
    <location>
        <begin position="183"/>
        <end position="205"/>
    </location>
</feature>
<comment type="caution">
    <text evidence="2">The sequence shown here is derived from an EMBL/GenBank/DDBJ whole genome shotgun (WGS) entry which is preliminary data.</text>
</comment>
<gene>
    <name evidence="2" type="ORF">niasHS_001656</name>
</gene>
<organism evidence="2 3">
    <name type="scientific">Heterodera schachtii</name>
    <name type="common">Sugarbeet cyst nematode worm</name>
    <name type="synonym">Tylenchus schachtii</name>
    <dbReference type="NCBI Taxonomy" id="97005"/>
    <lineage>
        <taxon>Eukaryota</taxon>
        <taxon>Metazoa</taxon>
        <taxon>Ecdysozoa</taxon>
        <taxon>Nematoda</taxon>
        <taxon>Chromadorea</taxon>
        <taxon>Rhabditida</taxon>
        <taxon>Tylenchina</taxon>
        <taxon>Tylenchomorpha</taxon>
        <taxon>Tylenchoidea</taxon>
        <taxon>Heteroderidae</taxon>
        <taxon>Heteroderinae</taxon>
        <taxon>Heterodera</taxon>
    </lineage>
</organism>
<dbReference type="Proteomes" id="UP001620645">
    <property type="component" value="Unassembled WGS sequence"/>
</dbReference>
<reference evidence="2 3" key="1">
    <citation type="submission" date="2024-10" db="EMBL/GenBank/DDBJ databases">
        <authorList>
            <person name="Kim D."/>
        </authorList>
    </citation>
    <scope>NUCLEOTIDE SEQUENCE [LARGE SCALE GENOMIC DNA]</scope>
    <source>
        <strain evidence="2">Taebaek</strain>
    </source>
</reference>
<protein>
    <submittedName>
        <fullName evidence="2">Uncharacterized protein</fullName>
    </submittedName>
</protein>
<keyword evidence="3" id="KW-1185">Reference proteome</keyword>
<dbReference type="AlphaFoldDB" id="A0ABD2KBN5"/>
<evidence type="ECO:0000313" key="2">
    <source>
        <dbReference type="EMBL" id="KAL3100355.1"/>
    </source>
</evidence>